<feature type="compositionally biased region" description="Polar residues" evidence="2">
    <location>
        <begin position="653"/>
        <end position="669"/>
    </location>
</feature>
<comment type="caution">
    <text evidence="5">The sequence shown here is derived from an EMBL/GenBank/DDBJ whole genome shotgun (WGS) entry which is preliminary data.</text>
</comment>
<evidence type="ECO:0000259" key="4">
    <source>
        <dbReference type="Pfam" id="PF23317"/>
    </source>
</evidence>
<proteinExistence type="predicted"/>
<feature type="region of interest" description="Disordered" evidence="2">
    <location>
        <begin position="189"/>
        <end position="208"/>
    </location>
</feature>
<organism evidence="5 6">
    <name type="scientific">Hymenoscyphus albidus</name>
    <dbReference type="NCBI Taxonomy" id="595503"/>
    <lineage>
        <taxon>Eukaryota</taxon>
        <taxon>Fungi</taxon>
        <taxon>Dikarya</taxon>
        <taxon>Ascomycota</taxon>
        <taxon>Pezizomycotina</taxon>
        <taxon>Leotiomycetes</taxon>
        <taxon>Helotiales</taxon>
        <taxon>Helotiaceae</taxon>
        <taxon>Hymenoscyphus</taxon>
    </lineage>
</organism>
<keyword evidence="3" id="KW-1133">Transmembrane helix</keyword>
<dbReference type="Proteomes" id="UP000701801">
    <property type="component" value="Unassembled WGS sequence"/>
</dbReference>
<feature type="transmembrane region" description="Helical" evidence="3">
    <location>
        <begin position="280"/>
        <end position="300"/>
    </location>
</feature>
<evidence type="ECO:0000256" key="3">
    <source>
        <dbReference type="SAM" id="Phobius"/>
    </source>
</evidence>
<feature type="transmembrane region" description="Helical" evidence="3">
    <location>
        <begin position="493"/>
        <end position="516"/>
    </location>
</feature>
<reference evidence="5" key="1">
    <citation type="submission" date="2021-07" db="EMBL/GenBank/DDBJ databases">
        <authorList>
            <person name="Durling M."/>
        </authorList>
    </citation>
    <scope>NUCLEOTIDE SEQUENCE</scope>
</reference>
<sequence>MTAPASPLADGILSEDQWFEDLPKIGPDDHFIDVVRELSIFFVDEITLPYTFEQFRTTGAGNKLRNLVDYLVINTKNKVIISALLTLKWHFSTLESDDPRINTSRANACEIVAWRFLSRLSERDAVDYCLYEIPPVLDSQSTVTSLADIAAPSERTSLLPRFQSSGRNDAILTRPGSSRRGELEQAVHSLGSLSQNPNGNKKRSSKDPTKSFIGLTGLEIAVVSDSKKFLSQALIQKIVTGIWRGDIQFWENLNENTVKIPQFYSRARSDKYARLRVPKYIKLFEFLFFSTFLFLYYTVLMERDMYRIYPSEIFLYIWFAAFAYDEFSEFIGAGTMVYSVDIWNGFDTIIILIGAAFMVTRAIGLIDHDDDTINTAFDILSLEALFMVPRLCSLLSLLPYFATIIPCLKAMMKDFVKFMVLVGIIQVGKLAFLNFWLLFLTDIGFLTTFSLLARETFTMREMSWTLTKIFFGSSSLGFDIMHQIDPRLGPPLMLIYICMTNILLITSLVCVMRESFSRIFANAREEHLYVYSVYVLEASTSNSLTHFYPPLNLVPLFFIRPLRLFLPAQSLRRARILVLKLSHLPIVYFIWVLEHLPWRKYKSGEDLFSSELPETTRILIESIKAKEAKAKANRGPLSYLHDQDISRVHSDNIHGTSPSPGKDNSSPLLSTRDRSFRSKQHVEDLSLVKEREKELEEKVADLSVQIAKLTALIMKSQAQSKS</sequence>
<feature type="transmembrane region" description="Helical" evidence="3">
    <location>
        <begin position="386"/>
        <end position="408"/>
    </location>
</feature>
<feature type="transmembrane region" description="Helical" evidence="3">
    <location>
        <begin position="415"/>
        <end position="439"/>
    </location>
</feature>
<dbReference type="Pfam" id="PF23317">
    <property type="entry name" value="YVC1_C"/>
    <property type="match status" value="1"/>
</dbReference>
<evidence type="ECO:0000256" key="1">
    <source>
        <dbReference type="SAM" id="Coils"/>
    </source>
</evidence>
<protein>
    <recommendedName>
        <fullName evidence="4">Calcium channel YVC1-like C-terminal transmembrane domain-containing protein</fullName>
    </recommendedName>
</protein>
<gene>
    <name evidence="5" type="ORF">HYALB_00001610</name>
</gene>
<evidence type="ECO:0000256" key="2">
    <source>
        <dbReference type="SAM" id="MobiDB-lite"/>
    </source>
</evidence>
<name>A0A9N9LDV1_9HELO</name>
<keyword evidence="6" id="KW-1185">Reference proteome</keyword>
<dbReference type="AlphaFoldDB" id="A0A9N9LDV1"/>
<feature type="transmembrane region" description="Helical" evidence="3">
    <location>
        <begin position="345"/>
        <end position="366"/>
    </location>
</feature>
<dbReference type="PANTHER" id="PTHR35859:SF5">
    <property type="entry name" value="ION TRANSPORT DOMAIN-CONTAINING PROTEIN"/>
    <property type="match status" value="1"/>
</dbReference>
<dbReference type="PANTHER" id="PTHR35859">
    <property type="entry name" value="NONSELECTIVE CATION CHANNEL PROTEIN"/>
    <property type="match status" value="1"/>
</dbReference>
<dbReference type="OrthoDB" id="310870at2759"/>
<dbReference type="InterPro" id="IPR056336">
    <property type="entry name" value="YVC1_C"/>
</dbReference>
<accession>A0A9N9LDV1</accession>
<keyword evidence="1" id="KW-0175">Coiled coil</keyword>
<dbReference type="InterPro" id="IPR052971">
    <property type="entry name" value="TRP_calcium_channel"/>
</dbReference>
<feature type="region of interest" description="Disordered" evidence="2">
    <location>
        <begin position="650"/>
        <end position="673"/>
    </location>
</feature>
<feature type="transmembrane region" description="Helical" evidence="3">
    <location>
        <begin position="574"/>
        <end position="593"/>
    </location>
</feature>
<evidence type="ECO:0000313" key="5">
    <source>
        <dbReference type="EMBL" id="CAG8970822.1"/>
    </source>
</evidence>
<feature type="coiled-coil region" evidence="1">
    <location>
        <begin position="685"/>
        <end position="712"/>
    </location>
</feature>
<keyword evidence="3" id="KW-0472">Membrane</keyword>
<keyword evidence="3" id="KW-0812">Transmembrane</keyword>
<evidence type="ECO:0000313" key="6">
    <source>
        <dbReference type="Proteomes" id="UP000701801"/>
    </source>
</evidence>
<dbReference type="EMBL" id="CAJVRM010000002">
    <property type="protein sequence ID" value="CAG8970822.1"/>
    <property type="molecule type" value="Genomic_DNA"/>
</dbReference>
<feature type="domain" description="Calcium channel YVC1-like C-terminal transmembrane" evidence="4">
    <location>
        <begin position="289"/>
        <end position="595"/>
    </location>
</feature>